<dbReference type="STRING" id="980561.A1359_20060"/>
<dbReference type="Gene3D" id="3.30.450.20">
    <property type="entry name" value="PAS domain"/>
    <property type="match status" value="2"/>
</dbReference>
<dbReference type="InterPro" id="IPR000700">
    <property type="entry name" value="PAS-assoc_C"/>
</dbReference>
<dbReference type="RefSeq" id="WP_066977139.1">
    <property type="nucleotide sequence ID" value="NZ_LUUI01000026.1"/>
</dbReference>
<dbReference type="Gene3D" id="3.30.70.270">
    <property type="match status" value="1"/>
</dbReference>
<dbReference type="PROSITE" id="PS50113">
    <property type="entry name" value="PAC"/>
    <property type="match status" value="2"/>
</dbReference>
<dbReference type="Proteomes" id="UP000078476">
    <property type="component" value="Unassembled WGS sequence"/>
</dbReference>
<dbReference type="GO" id="GO:0003824">
    <property type="term" value="F:catalytic activity"/>
    <property type="evidence" value="ECO:0007669"/>
    <property type="project" value="UniProtKB-ARBA"/>
</dbReference>
<dbReference type="SMART" id="SM00091">
    <property type="entry name" value="PAS"/>
    <property type="match status" value="2"/>
</dbReference>
<dbReference type="SUPFAM" id="SSF55073">
    <property type="entry name" value="Nucleotide cyclase"/>
    <property type="match status" value="1"/>
</dbReference>
<dbReference type="CDD" id="cd01949">
    <property type="entry name" value="GGDEF"/>
    <property type="match status" value="1"/>
</dbReference>
<dbReference type="CDD" id="cd00130">
    <property type="entry name" value="PAS"/>
    <property type="match status" value="2"/>
</dbReference>
<evidence type="ECO:0000313" key="7">
    <source>
        <dbReference type="Proteomes" id="UP000078476"/>
    </source>
</evidence>
<feature type="domain" description="PAC" evidence="4">
    <location>
        <begin position="485"/>
        <end position="537"/>
    </location>
</feature>
<dbReference type="InterPro" id="IPR013655">
    <property type="entry name" value="PAS_fold_3"/>
</dbReference>
<feature type="transmembrane region" description="Helical" evidence="2">
    <location>
        <begin position="110"/>
        <end position="133"/>
    </location>
</feature>
<accession>A0A177NSF1</accession>
<dbReference type="InterPro" id="IPR043128">
    <property type="entry name" value="Rev_trsase/Diguanyl_cyclase"/>
</dbReference>
<dbReference type="InterPro" id="IPR033425">
    <property type="entry name" value="MASE3"/>
</dbReference>
<dbReference type="PANTHER" id="PTHR46663:SF3">
    <property type="entry name" value="SLL0267 PROTEIN"/>
    <property type="match status" value="1"/>
</dbReference>
<dbReference type="InterPro" id="IPR001610">
    <property type="entry name" value="PAC"/>
</dbReference>
<proteinExistence type="predicted"/>
<comment type="caution">
    <text evidence="6">The sequence shown here is derived from an EMBL/GenBank/DDBJ whole genome shotgun (WGS) entry which is preliminary data.</text>
</comment>
<dbReference type="NCBIfam" id="TIGR00229">
    <property type="entry name" value="sensory_box"/>
    <property type="match status" value="2"/>
</dbReference>
<sequence>MSSINSLSFKRRDSYLLLALGLIATSYALQDINWEGSVSLHTLMESLATLLAFFVGGLALIRYFSQGDRQFLYVGAGFIGTGFLDAYHAVVTSAFFLPYMPSTYPHLVPWSWIASRLFLSLMLFISWLLDYRYHNQPMSARHSTTVLWLTALATMCCFLFFALVPLPDASNANWPIPRPYDLVPAAMFLLALIGYLRKGLWRENDFEHWLVLSLIVGFATQSVFMPFSTHVNDTEFNLAHLLKKISYLLVLIGLSVSLYQTYAALKRETERRLAVENELRIEAEVLARNERWFKTIADYTYDWETWFSPQGEVLYSSPACERITGFPTLAFQTGALTMESILSPKERVDIARHFQQIDDRGPEELEFRIITKSGEERWINHICHPVYDETGCFVGRRGSNRDITQRKLADLENMALRAAIRKAPAAVVITNAAGTIEYVNPKFEEITGYAKQEVLGKNPRVLKSNEHPKEFYEHLWATLISGHTWTGEIYNKRKDGGLFWEHAAISPIMDEEGNIWKYVAVKQDVTESKKQAEMLYQQANYDILTKLPNRSCFNDRFQLAFKKISRVNKGLALMMLDLDYFKAVNDNLGHDAGDILLKQAAERMLNCVRETDAVGRIGGDEFMVLIEGYEDTTIAEEIAQRLVDELAKPFRVLNQSCVISASIGLAFFHAGINSAEALQKNADIALYQAKNKGRNGWVLFTNQL</sequence>
<keyword evidence="2" id="KW-1133">Transmembrane helix</keyword>
<evidence type="ECO:0000313" key="6">
    <source>
        <dbReference type="EMBL" id="OAI20895.1"/>
    </source>
</evidence>
<feature type="transmembrane region" description="Helical" evidence="2">
    <location>
        <begin position="71"/>
        <end position="90"/>
    </location>
</feature>
<evidence type="ECO:0008006" key="8">
    <source>
        <dbReference type="Google" id="ProtNLM"/>
    </source>
</evidence>
<dbReference type="Pfam" id="PF00990">
    <property type="entry name" value="GGDEF"/>
    <property type="match status" value="1"/>
</dbReference>
<feature type="transmembrane region" description="Helical" evidence="2">
    <location>
        <begin position="145"/>
        <end position="166"/>
    </location>
</feature>
<reference evidence="6 7" key="1">
    <citation type="submission" date="2016-03" db="EMBL/GenBank/DDBJ databases">
        <authorList>
            <person name="Ploux O."/>
        </authorList>
    </citation>
    <scope>NUCLEOTIDE SEQUENCE [LARGE SCALE GENOMIC DNA]</scope>
    <source>
        <strain evidence="6 7">R-45370</strain>
    </source>
</reference>
<dbReference type="Pfam" id="PF13426">
    <property type="entry name" value="PAS_9"/>
    <property type="match status" value="1"/>
</dbReference>
<dbReference type="InterPro" id="IPR000160">
    <property type="entry name" value="GGDEF_dom"/>
</dbReference>
<dbReference type="InterPro" id="IPR029787">
    <property type="entry name" value="Nucleotide_cyclase"/>
</dbReference>
<dbReference type="Pfam" id="PF08447">
    <property type="entry name" value="PAS_3"/>
    <property type="match status" value="1"/>
</dbReference>
<keyword evidence="7" id="KW-1185">Reference proteome</keyword>
<evidence type="ECO:0000259" key="4">
    <source>
        <dbReference type="PROSITE" id="PS50113"/>
    </source>
</evidence>
<dbReference type="FunFam" id="3.30.70.270:FF:000001">
    <property type="entry name" value="Diguanylate cyclase domain protein"/>
    <property type="match status" value="1"/>
</dbReference>
<feature type="transmembrane region" description="Helical" evidence="2">
    <location>
        <begin position="44"/>
        <end position="64"/>
    </location>
</feature>
<keyword evidence="2" id="KW-0812">Transmembrane</keyword>
<dbReference type="SUPFAM" id="SSF55785">
    <property type="entry name" value="PYP-like sensor domain (PAS domain)"/>
    <property type="match status" value="2"/>
</dbReference>
<feature type="domain" description="PAC" evidence="4">
    <location>
        <begin position="363"/>
        <end position="415"/>
    </location>
</feature>
<dbReference type="InterPro" id="IPR035965">
    <property type="entry name" value="PAS-like_dom_sf"/>
</dbReference>
<dbReference type="PROSITE" id="PS50112">
    <property type="entry name" value="PAS"/>
    <property type="match status" value="1"/>
</dbReference>
<evidence type="ECO:0000259" key="5">
    <source>
        <dbReference type="PROSITE" id="PS50887"/>
    </source>
</evidence>
<dbReference type="SMART" id="SM00086">
    <property type="entry name" value="PAC"/>
    <property type="match status" value="2"/>
</dbReference>
<dbReference type="PROSITE" id="PS50887">
    <property type="entry name" value="GGDEF"/>
    <property type="match status" value="1"/>
</dbReference>
<dbReference type="InterPro" id="IPR052163">
    <property type="entry name" value="DGC-Regulatory_Protein"/>
</dbReference>
<dbReference type="NCBIfam" id="TIGR00254">
    <property type="entry name" value="GGDEF"/>
    <property type="match status" value="1"/>
</dbReference>
<organism evidence="6 7">
    <name type="scientific">Methylomonas lenta</name>
    <dbReference type="NCBI Taxonomy" id="980561"/>
    <lineage>
        <taxon>Bacteria</taxon>
        <taxon>Pseudomonadati</taxon>
        <taxon>Pseudomonadota</taxon>
        <taxon>Gammaproteobacteria</taxon>
        <taxon>Methylococcales</taxon>
        <taxon>Methylococcaceae</taxon>
        <taxon>Methylomonas</taxon>
    </lineage>
</organism>
<feature type="transmembrane region" description="Helical" evidence="2">
    <location>
        <begin position="178"/>
        <end position="196"/>
    </location>
</feature>
<name>A0A177NSF1_9GAMM</name>
<dbReference type="OrthoDB" id="9799509at2"/>
<feature type="domain" description="PAS" evidence="3">
    <location>
        <begin position="412"/>
        <end position="470"/>
    </location>
</feature>
<gene>
    <name evidence="6" type="ORF">A1359_20060</name>
</gene>
<dbReference type="PANTHER" id="PTHR46663">
    <property type="entry name" value="DIGUANYLATE CYCLASE DGCT-RELATED"/>
    <property type="match status" value="1"/>
</dbReference>
<keyword evidence="2" id="KW-0472">Membrane</keyword>
<comment type="cofactor">
    <cofactor evidence="1">
        <name>Mg(2+)</name>
        <dbReference type="ChEBI" id="CHEBI:18420"/>
    </cofactor>
</comment>
<evidence type="ECO:0000259" key="3">
    <source>
        <dbReference type="PROSITE" id="PS50112"/>
    </source>
</evidence>
<dbReference type="EMBL" id="LUUI01000026">
    <property type="protein sequence ID" value="OAI20895.1"/>
    <property type="molecule type" value="Genomic_DNA"/>
</dbReference>
<dbReference type="SMART" id="SM00267">
    <property type="entry name" value="GGDEF"/>
    <property type="match status" value="1"/>
</dbReference>
<feature type="transmembrane region" description="Helical" evidence="2">
    <location>
        <begin position="208"/>
        <end position="225"/>
    </location>
</feature>
<dbReference type="InterPro" id="IPR000014">
    <property type="entry name" value="PAS"/>
</dbReference>
<dbReference type="Pfam" id="PF17159">
    <property type="entry name" value="MASE3"/>
    <property type="match status" value="1"/>
</dbReference>
<evidence type="ECO:0000256" key="2">
    <source>
        <dbReference type="SAM" id="Phobius"/>
    </source>
</evidence>
<feature type="transmembrane region" description="Helical" evidence="2">
    <location>
        <begin position="245"/>
        <end position="265"/>
    </location>
</feature>
<evidence type="ECO:0000256" key="1">
    <source>
        <dbReference type="ARBA" id="ARBA00001946"/>
    </source>
</evidence>
<feature type="domain" description="GGDEF" evidence="5">
    <location>
        <begin position="569"/>
        <end position="702"/>
    </location>
</feature>
<protein>
    <recommendedName>
        <fullName evidence="8">Diguanylate cyclase</fullName>
    </recommendedName>
</protein>
<dbReference type="AlphaFoldDB" id="A0A177NSF1"/>